<dbReference type="GO" id="GO:0042168">
    <property type="term" value="P:heme metabolic process"/>
    <property type="evidence" value="ECO:0007669"/>
    <property type="project" value="InterPro"/>
</dbReference>
<dbReference type="AlphaFoldDB" id="A0A7V1BLZ1"/>
<evidence type="ECO:0000256" key="3">
    <source>
        <dbReference type="ARBA" id="ARBA00004744"/>
    </source>
</evidence>
<dbReference type="UniPathway" id="UPA00252"/>
<keyword evidence="5" id="KW-0997">Cell inner membrane</keyword>
<reference evidence="12" key="1">
    <citation type="journal article" date="2020" name="mSystems">
        <title>Genome- and Community-Level Interaction Insights into Carbon Utilization and Element Cycling Functions of Hydrothermarchaeota in Hydrothermal Sediment.</title>
        <authorList>
            <person name="Zhou Z."/>
            <person name="Liu Y."/>
            <person name="Xu W."/>
            <person name="Pan J."/>
            <person name="Luo Z.H."/>
            <person name="Li M."/>
        </authorList>
    </citation>
    <scope>NUCLEOTIDE SEQUENCE [LARGE SCALE GENOMIC DNA]</scope>
    <source>
        <strain evidence="12">HyVt-324</strain>
    </source>
</reference>
<evidence type="ECO:0000256" key="7">
    <source>
        <dbReference type="ARBA" id="ARBA00022989"/>
    </source>
</evidence>
<evidence type="ECO:0000256" key="9">
    <source>
        <dbReference type="ARBA" id="ARBA00023244"/>
    </source>
</evidence>
<evidence type="ECO:0000259" key="11">
    <source>
        <dbReference type="Pfam" id="PF07219"/>
    </source>
</evidence>
<protein>
    <submittedName>
        <fullName evidence="12">Heme biosynthesis protein HemY</fullName>
    </submittedName>
</protein>
<dbReference type="Pfam" id="PF07219">
    <property type="entry name" value="HemY_N"/>
    <property type="match status" value="1"/>
</dbReference>
<comment type="caution">
    <text evidence="12">The sequence shown here is derived from an EMBL/GenBank/DDBJ whole genome shotgun (WGS) entry which is preliminary data.</text>
</comment>
<evidence type="ECO:0000256" key="10">
    <source>
        <dbReference type="SAM" id="Phobius"/>
    </source>
</evidence>
<comment type="function">
    <text evidence="1">Involved in a late step of protoheme IX synthesis.</text>
</comment>
<feature type="transmembrane region" description="Helical" evidence="10">
    <location>
        <begin position="59"/>
        <end position="80"/>
    </location>
</feature>
<name>A0A7V1BLZ1_9GAMM</name>
<dbReference type="InterPro" id="IPR005254">
    <property type="entry name" value="Heme_biosyn_assoc_TPR_pro"/>
</dbReference>
<proteinExistence type="predicted"/>
<dbReference type="GO" id="GO:0006779">
    <property type="term" value="P:porphyrin-containing compound biosynthetic process"/>
    <property type="evidence" value="ECO:0007669"/>
    <property type="project" value="UniProtKB-KW"/>
</dbReference>
<evidence type="ECO:0000256" key="4">
    <source>
        <dbReference type="ARBA" id="ARBA00022475"/>
    </source>
</evidence>
<keyword evidence="6 10" id="KW-0812">Transmembrane</keyword>
<organism evidence="12">
    <name type="scientific">Halopseudomonas xinjiangensis</name>
    <dbReference type="NCBI Taxonomy" id="487184"/>
    <lineage>
        <taxon>Bacteria</taxon>
        <taxon>Pseudomonadati</taxon>
        <taxon>Pseudomonadota</taxon>
        <taxon>Gammaproteobacteria</taxon>
        <taxon>Pseudomonadales</taxon>
        <taxon>Pseudomonadaceae</taxon>
        <taxon>Halopseudomonas</taxon>
    </lineage>
</organism>
<dbReference type="EMBL" id="DRFO01000014">
    <property type="protein sequence ID" value="HDZ55657.1"/>
    <property type="molecule type" value="Genomic_DNA"/>
</dbReference>
<dbReference type="Proteomes" id="UP000885703">
    <property type="component" value="Unassembled WGS sequence"/>
</dbReference>
<dbReference type="InterPro" id="IPR010817">
    <property type="entry name" value="HemY_N"/>
</dbReference>
<keyword evidence="4" id="KW-1003">Cell membrane</keyword>
<evidence type="ECO:0000256" key="8">
    <source>
        <dbReference type="ARBA" id="ARBA00023136"/>
    </source>
</evidence>
<dbReference type="Gene3D" id="1.25.40.10">
    <property type="entry name" value="Tetratricopeptide repeat domain"/>
    <property type="match status" value="1"/>
</dbReference>
<accession>A0A7V1BLZ1</accession>
<dbReference type="SUPFAM" id="SSF48452">
    <property type="entry name" value="TPR-like"/>
    <property type="match status" value="1"/>
</dbReference>
<gene>
    <name evidence="12" type="ORF">ENH64_04160</name>
</gene>
<keyword evidence="9" id="KW-0627">Porphyrin biosynthesis</keyword>
<dbReference type="GO" id="GO:0005886">
    <property type="term" value="C:plasma membrane"/>
    <property type="evidence" value="ECO:0007669"/>
    <property type="project" value="UniProtKB-SubCell"/>
</dbReference>
<keyword evidence="7 10" id="KW-1133">Transmembrane helix</keyword>
<sequence length="433" mass="48572">MARQLPVKPALRIRRPAMSKSYIAILVVLLLAALLGMAVAEDPGYLLIAWRNMSIETSVWVGLAVVVGLWLLLSLARALVRLLNASGRRINPWSRHNRHRRANVVTTRGLLEFAEGHWANAMRMLKRSAPHAEQPLINYLAAARAANEIEDYVECDNLLRAAYETTPNADVAVAVTQAQLQMARGQLEQALATLTRLRKDHPSHLHALKLMSQLYVRLEDWPRLKLLLPELRKHKVLRPAEQDLLEHQVYIALLGQAAHYGQNLPPDQANPVVQIWEQIPKNLKQDPVIVEAYCLQLHAVGADARAEEALRAALKHNFNDRLVHHYGLVAGKDPARQLNTAEHWLVEHPHDATLLLALGRLSLRNSLWGKAREYLEASFASKRDIQTCAELVRLLEGLGEHAASQKVLRQGFGLMTHDLPELPQPGKNLGITQ</sequence>
<evidence type="ECO:0000256" key="5">
    <source>
        <dbReference type="ARBA" id="ARBA00022519"/>
    </source>
</evidence>
<evidence type="ECO:0000256" key="1">
    <source>
        <dbReference type="ARBA" id="ARBA00002962"/>
    </source>
</evidence>
<evidence type="ECO:0000256" key="2">
    <source>
        <dbReference type="ARBA" id="ARBA00004429"/>
    </source>
</evidence>
<evidence type="ECO:0000313" key="12">
    <source>
        <dbReference type="EMBL" id="HDZ55657.1"/>
    </source>
</evidence>
<feature type="domain" description="HemY N-terminal" evidence="11">
    <location>
        <begin position="44"/>
        <end position="148"/>
    </location>
</feature>
<dbReference type="NCBIfam" id="TIGR00540">
    <property type="entry name" value="TPR_hemY_coli"/>
    <property type="match status" value="1"/>
</dbReference>
<comment type="subcellular location">
    <subcellularLocation>
        <location evidence="2">Cell inner membrane</location>
        <topology evidence="2">Multi-pass membrane protein</topology>
    </subcellularLocation>
</comment>
<dbReference type="InterPro" id="IPR011990">
    <property type="entry name" value="TPR-like_helical_dom_sf"/>
</dbReference>
<evidence type="ECO:0000256" key="6">
    <source>
        <dbReference type="ARBA" id="ARBA00022692"/>
    </source>
</evidence>
<keyword evidence="8 10" id="KW-0472">Membrane</keyword>
<comment type="pathway">
    <text evidence="3">Porphyrin-containing compound metabolism; protoheme biosynthesis.</text>
</comment>